<name>A0ABV5AIE8_9BACL</name>
<gene>
    <name evidence="6" type="ORF">KKP3000_000845</name>
</gene>
<dbReference type="InterPro" id="IPR050223">
    <property type="entry name" value="D-isomer_2-hydroxyacid_DH"/>
</dbReference>
<dbReference type="EC" id="1.1.1.-" evidence="6"/>
<sequence length="328" mass="36643">MYKVFSTRRLPADTEAYLRRHVELDIWEEKTRITPEQLVERARDARGLITYGTRIDDEVLSQLPDLQCVSTSSVGYDHFDTEAMLRHGVIGTHTPGVLDETVADLTFALMLATARRVVEMDAVVRTGQWQGKPADWYFGLDVHHRTLGIIGMGRIGEAVARRAKLGFGMDVLYHNRSRKPDVEASLGLTYASFEDLLQRSDFVVLLTPLTEQTRGLMNEEAFRQMKSSAIFVNMSRGMTVDEEALYNALKDGVIRAAGLDVFREEPTPPTNPLLSLNNIVVLPHIGSATRATRDDMAMLAAQNVVAVLEGRVADARVVFELRDLVKGK</sequence>
<evidence type="ECO:0000313" key="7">
    <source>
        <dbReference type="Proteomes" id="UP001579974"/>
    </source>
</evidence>
<keyword evidence="7" id="KW-1185">Reference proteome</keyword>
<evidence type="ECO:0000313" key="6">
    <source>
        <dbReference type="EMBL" id="MFB5192052.1"/>
    </source>
</evidence>
<feature type="domain" description="D-isomer specific 2-hydroxyacid dehydrogenase catalytic" evidence="4">
    <location>
        <begin position="7"/>
        <end position="317"/>
    </location>
</feature>
<dbReference type="SUPFAM" id="SSF51735">
    <property type="entry name" value="NAD(P)-binding Rossmann-fold domains"/>
    <property type="match status" value="1"/>
</dbReference>
<dbReference type="RefSeq" id="WP_275476065.1">
    <property type="nucleotide sequence ID" value="NZ_CP162940.1"/>
</dbReference>
<dbReference type="GO" id="GO:0016491">
    <property type="term" value="F:oxidoreductase activity"/>
    <property type="evidence" value="ECO:0007669"/>
    <property type="project" value="UniProtKB-KW"/>
</dbReference>
<dbReference type="InterPro" id="IPR006139">
    <property type="entry name" value="D-isomer_2_OHA_DH_cat_dom"/>
</dbReference>
<evidence type="ECO:0000259" key="4">
    <source>
        <dbReference type="Pfam" id="PF00389"/>
    </source>
</evidence>
<dbReference type="Proteomes" id="UP001579974">
    <property type="component" value="Unassembled WGS sequence"/>
</dbReference>
<evidence type="ECO:0000259" key="5">
    <source>
        <dbReference type="Pfam" id="PF02826"/>
    </source>
</evidence>
<organism evidence="6 7">
    <name type="scientific">Alicyclobacillus fastidiosus</name>
    <dbReference type="NCBI Taxonomy" id="392011"/>
    <lineage>
        <taxon>Bacteria</taxon>
        <taxon>Bacillati</taxon>
        <taxon>Bacillota</taxon>
        <taxon>Bacilli</taxon>
        <taxon>Bacillales</taxon>
        <taxon>Alicyclobacillaceae</taxon>
        <taxon>Alicyclobacillus</taxon>
    </lineage>
</organism>
<proteinExistence type="inferred from homology"/>
<reference evidence="6 7" key="1">
    <citation type="journal article" date="2024" name="Int. J. Mol. Sci.">
        <title>Exploration of Alicyclobacillus spp. Genome in Search of Antibiotic Resistance.</title>
        <authorList>
            <person name="Bucka-Kolendo J."/>
            <person name="Kiousi D.E."/>
            <person name="Dekowska A."/>
            <person name="Mikolajczuk-Szczyrba A."/>
            <person name="Karadedos D.M."/>
            <person name="Michael P."/>
            <person name="Galanis A."/>
            <person name="Sokolowska B."/>
        </authorList>
    </citation>
    <scope>NUCLEOTIDE SEQUENCE [LARGE SCALE GENOMIC DNA]</scope>
    <source>
        <strain evidence="6 7">KKP 3000</strain>
    </source>
</reference>
<accession>A0ABV5AIE8</accession>
<dbReference type="SUPFAM" id="SSF52283">
    <property type="entry name" value="Formate/glycerate dehydrogenase catalytic domain-like"/>
    <property type="match status" value="1"/>
</dbReference>
<keyword evidence="2 3" id="KW-0560">Oxidoreductase</keyword>
<dbReference type="Pfam" id="PF02826">
    <property type="entry name" value="2-Hacid_dh_C"/>
    <property type="match status" value="1"/>
</dbReference>
<dbReference type="Pfam" id="PF00389">
    <property type="entry name" value="2-Hacid_dh"/>
    <property type="match status" value="1"/>
</dbReference>
<dbReference type="InterPro" id="IPR006140">
    <property type="entry name" value="D-isomer_DH_NAD-bd"/>
</dbReference>
<evidence type="ECO:0000256" key="3">
    <source>
        <dbReference type="RuleBase" id="RU003719"/>
    </source>
</evidence>
<evidence type="ECO:0000256" key="1">
    <source>
        <dbReference type="ARBA" id="ARBA00005854"/>
    </source>
</evidence>
<dbReference type="InterPro" id="IPR036291">
    <property type="entry name" value="NAD(P)-bd_dom_sf"/>
</dbReference>
<dbReference type="CDD" id="cd05301">
    <property type="entry name" value="GDH"/>
    <property type="match status" value="1"/>
</dbReference>
<evidence type="ECO:0000256" key="2">
    <source>
        <dbReference type="ARBA" id="ARBA00023002"/>
    </source>
</evidence>
<comment type="caution">
    <text evidence="6">The sequence shown here is derived from an EMBL/GenBank/DDBJ whole genome shotgun (WGS) entry which is preliminary data.</text>
</comment>
<dbReference type="PANTHER" id="PTHR10996:SF283">
    <property type="entry name" value="GLYOXYLATE_HYDROXYPYRUVATE REDUCTASE B"/>
    <property type="match status" value="1"/>
</dbReference>
<dbReference type="Gene3D" id="3.40.50.720">
    <property type="entry name" value="NAD(P)-binding Rossmann-like Domain"/>
    <property type="match status" value="2"/>
</dbReference>
<feature type="domain" description="D-isomer specific 2-hydroxyacid dehydrogenase NAD-binding" evidence="5">
    <location>
        <begin position="107"/>
        <end position="286"/>
    </location>
</feature>
<dbReference type="PANTHER" id="PTHR10996">
    <property type="entry name" value="2-HYDROXYACID DEHYDROGENASE-RELATED"/>
    <property type="match status" value="1"/>
</dbReference>
<protein>
    <submittedName>
        <fullName evidence="6">D-glycerate dehydrogenase</fullName>
        <ecNumber evidence="6">1.1.1.-</ecNumber>
    </submittedName>
</protein>
<dbReference type="InterPro" id="IPR029752">
    <property type="entry name" value="D-isomer_DH_CS1"/>
</dbReference>
<comment type="similarity">
    <text evidence="1 3">Belongs to the D-isomer specific 2-hydroxyacid dehydrogenase family.</text>
</comment>
<dbReference type="PROSITE" id="PS00065">
    <property type="entry name" value="D_2_HYDROXYACID_DH_1"/>
    <property type="match status" value="1"/>
</dbReference>
<dbReference type="EMBL" id="JBDXSU010000016">
    <property type="protein sequence ID" value="MFB5192052.1"/>
    <property type="molecule type" value="Genomic_DNA"/>
</dbReference>